<dbReference type="PANTHER" id="PTHR45947">
    <property type="entry name" value="SULFOQUINOVOSYL TRANSFERASE SQD2"/>
    <property type="match status" value="1"/>
</dbReference>
<dbReference type="InterPro" id="IPR001296">
    <property type="entry name" value="Glyco_trans_1"/>
</dbReference>
<gene>
    <name evidence="3" type="ORF">ITX56_02195</name>
</gene>
<dbReference type="PANTHER" id="PTHR45947:SF3">
    <property type="entry name" value="SULFOQUINOVOSYL TRANSFERASE SQD2"/>
    <property type="match status" value="1"/>
</dbReference>
<feature type="domain" description="Glycosyl transferase family 1" evidence="1">
    <location>
        <begin position="183"/>
        <end position="339"/>
    </location>
</feature>
<evidence type="ECO:0000313" key="4">
    <source>
        <dbReference type="Proteomes" id="UP000706580"/>
    </source>
</evidence>
<dbReference type="EMBL" id="JADMNK010000001">
    <property type="protein sequence ID" value="MBZ0056643.1"/>
    <property type="molecule type" value="Genomic_DNA"/>
</dbReference>
<dbReference type="InterPro" id="IPR050194">
    <property type="entry name" value="Glycosyltransferase_grp1"/>
</dbReference>
<feature type="domain" description="Glycosyltransferase subfamily 4-like N-terminal" evidence="2">
    <location>
        <begin position="15"/>
        <end position="165"/>
    </location>
</feature>
<accession>A0ABS7RUK4</accession>
<evidence type="ECO:0000259" key="2">
    <source>
        <dbReference type="Pfam" id="PF13439"/>
    </source>
</evidence>
<comment type="caution">
    <text evidence="3">The sequence shown here is derived from an EMBL/GenBank/DDBJ whole genome shotgun (WGS) entry which is preliminary data.</text>
</comment>
<name>A0ABS7RUK4_9ENTR</name>
<evidence type="ECO:0000259" key="1">
    <source>
        <dbReference type="Pfam" id="PF00534"/>
    </source>
</evidence>
<protein>
    <submittedName>
        <fullName evidence="3">Glycosyltransferase family 4 protein</fullName>
    </submittedName>
</protein>
<sequence length="358" mass="41499">MKSILFIIPSMSPAGGIERVISTLVNKLSELYECDVLTFDNKEYFYHVDKHVGRYTLNQKLNLDMNHRWRRLIQVGTNFLISVFKLKSFFSTKYYDYVYVTHPLVHLMLLLAGVESKKIIISEHGARNNYNKIYRFIRKISYKHCHAYCLPTKSDYAFYKEMGFPVRYTPHYKPNLKYRMHADNVRTVLCVGRLTPDKQHLLLLDIWRECINQLPKGWLLHIVGDGELKPDIEKFIISNKLEDSVKLSSSVRDVSELYYNSSIFVLTSRSEGFGMVLLEAISFGLPAISFNCPSGPIDIINDKNGFLIEDGNRDLFKNKLIELVNSGGLQDSLSSGAYKSAQQWNDDKITEYWQDIFK</sequence>
<evidence type="ECO:0000313" key="3">
    <source>
        <dbReference type="EMBL" id="MBZ0056643.1"/>
    </source>
</evidence>
<dbReference type="RefSeq" id="WP_223073794.1">
    <property type="nucleotide sequence ID" value="NZ_JADMNK010000001.1"/>
</dbReference>
<reference evidence="3 4" key="1">
    <citation type="submission" date="2020-11" db="EMBL/GenBank/DDBJ databases">
        <title>Draft Genome of Enterobacter sp. strain EMC7.</title>
        <authorList>
            <person name="Barman P."/>
            <person name="Sinha S."/>
            <person name="Sen S."/>
            <person name="Chakraborty R."/>
        </authorList>
    </citation>
    <scope>NUCLEOTIDE SEQUENCE [LARGE SCALE GENOMIC DNA]</scope>
    <source>
        <strain evidence="3 4">EMC7</strain>
    </source>
</reference>
<dbReference type="SUPFAM" id="SSF53756">
    <property type="entry name" value="UDP-Glycosyltransferase/glycogen phosphorylase"/>
    <property type="match status" value="1"/>
</dbReference>
<dbReference type="Pfam" id="PF00534">
    <property type="entry name" value="Glycos_transf_1"/>
    <property type="match status" value="1"/>
</dbReference>
<dbReference type="Proteomes" id="UP000706580">
    <property type="component" value="Unassembled WGS sequence"/>
</dbReference>
<dbReference type="Pfam" id="PF13439">
    <property type="entry name" value="Glyco_transf_4"/>
    <property type="match status" value="1"/>
</dbReference>
<proteinExistence type="predicted"/>
<organism evidence="3 4">
    <name type="scientific">Leclercia barmai</name>
    <dbReference type="NCBI Taxonomy" id="2785629"/>
    <lineage>
        <taxon>Bacteria</taxon>
        <taxon>Pseudomonadati</taxon>
        <taxon>Pseudomonadota</taxon>
        <taxon>Gammaproteobacteria</taxon>
        <taxon>Enterobacterales</taxon>
        <taxon>Enterobacteriaceae</taxon>
        <taxon>Leclercia</taxon>
    </lineage>
</organism>
<dbReference type="CDD" id="cd03820">
    <property type="entry name" value="GT4_AmsD-like"/>
    <property type="match status" value="1"/>
</dbReference>
<keyword evidence="4" id="KW-1185">Reference proteome</keyword>
<dbReference type="Gene3D" id="3.40.50.2000">
    <property type="entry name" value="Glycogen Phosphorylase B"/>
    <property type="match status" value="2"/>
</dbReference>
<dbReference type="InterPro" id="IPR028098">
    <property type="entry name" value="Glyco_trans_4-like_N"/>
</dbReference>